<evidence type="ECO:0000256" key="2">
    <source>
        <dbReference type="ARBA" id="ARBA00022723"/>
    </source>
</evidence>
<feature type="region of interest" description="Disordered" evidence="5">
    <location>
        <begin position="158"/>
        <end position="178"/>
    </location>
</feature>
<proteinExistence type="predicted"/>
<dbReference type="RefSeq" id="WP_245895473.1">
    <property type="nucleotide sequence ID" value="NZ_QAYC01000001.1"/>
</dbReference>
<comment type="caution">
    <text evidence="7">The sequence shown here is derived from an EMBL/GenBank/DDBJ whole genome shotgun (WGS) entry which is preliminary data.</text>
</comment>
<keyword evidence="1" id="KW-0004">4Fe-4S</keyword>
<dbReference type="EMBL" id="QAYC01000001">
    <property type="protein sequence ID" value="PTW52003.1"/>
    <property type="molecule type" value="Genomic_DNA"/>
</dbReference>
<evidence type="ECO:0000256" key="1">
    <source>
        <dbReference type="ARBA" id="ARBA00022485"/>
    </source>
</evidence>
<keyword evidence="3" id="KW-0408">Iron</keyword>
<dbReference type="GO" id="GO:0051539">
    <property type="term" value="F:4 iron, 4 sulfur cluster binding"/>
    <property type="evidence" value="ECO:0007669"/>
    <property type="project" value="UniProtKB-KW"/>
</dbReference>
<dbReference type="Pfam" id="PF12837">
    <property type="entry name" value="Fer4_6"/>
    <property type="match status" value="1"/>
</dbReference>
<dbReference type="InterPro" id="IPR017900">
    <property type="entry name" value="4Fe4S_Fe_S_CS"/>
</dbReference>
<gene>
    <name evidence="7" type="ORF">C8N38_101307</name>
</gene>
<dbReference type="AlphaFoldDB" id="A0A8E2VNN4"/>
<evidence type="ECO:0000256" key="4">
    <source>
        <dbReference type="ARBA" id="ARBA00023014"/>
    </source>
</evidence>
<evidence type="ECO:0000256" key="3">
    <source>
        <dbReference type="ARBA" id="ARBA00023004"/>
    </source>
</evidence>
<name>A0A8E2VNN4_9RHOB</name>
<feature type="region of interest" description="Disordered" evidence="5">
    <location>
        <begin position="1"/>
        <end position="21"/>
    </location>
</feature>
<feature type="domain" description="4Fe-4S ferredoxin-type" evidence="6">
    <location>
        <begin position="53"/>
        <end position="82"/>
    </location>
</feature>
<dbReference type="InterPro" id="IPR050572">
    <property type="entry name" value="Fe-S_Ferredoxin"/>
</dbReference>
<dbReference type="PANTHER" id="PTHR43687">
    <property type="entry name" value="ADENYLYLSULFATE REDUCTASE, BETA SUBUNIT"/>
    <property type="match status" value="1"/>
</dbReference>
<dbReference type="GO" id="GO:0046872">
    <property type="term" value="F:metal ion binding"/>
    <property type="evidence" value="ECO:0007669"/>
    <property type="project" value="UniProtKB-KW"/>
</dbReference>
<accession>A0A8E2VNN4</accession>
<dbReference type="PROSITE" id="PS00198">
    <property type="entry name" value="4FE4S_FER_1"/>
    <property type="match status" value="1"/>
</dbReference>
<evidence type="ECO:0000313" key="7">
    <source>
        <dbReference type="EMBL" id="PTW52003.1"/>
    </source>
</evidence>
<reference evidence="7 8" key="1">
    <citation type="submission" date="2018-04" db="EMBL/GenBank/DDBJ databases">
        <title>Genomic Encyclopedia of Archaeal and Bacterial Type Strains, Phase II (KMG-II): from individual species to whole genera.</title>
        <authorList>
            <person name="Goeker M."/>
        </authorList>
    </citation>
    <scope>NUCLEOTIDE SEQUENCE [LARGE SCALE GENOMIC DNA]</scope>
    <source>
        <strain evidence="7 8">DSM 19783</strain>
    </source>
</reference>
<sequence length="178" mass="19213">MLAGPERRAGPPIPLPKGAPHGAVRLDPEAWTLCLSRAGLCTSGALGDNPDRFELRVREEACLHCGICATVCPEEAIALVPQLDRPDAALSLRVLKAEDPYACIECGAPFGVKSTVGRIAAQPADRQPMFSGSDRARPIRMGDRCRVRVQFDGPCAPFRMGARPRPRTAADYPRDPED</sequence>
<keyword evidence="2" id="KW-0479">Metal-binding</keyword>
<evidence type="ECO:0000256" key="5">
    <source>
        <dbReference type="SAM" id="MobiDB-lite"/>
    </source>
</evidence>
<evidence type="ECO:0000259" key="6">
    <source>
        <dbReference type="PROSITE" id="PS51379"/>
    </source>
</evidence>
<dbReference type="SUPFAM" id="SSF54862">
    <property type="entry name" value="4Fe-4S ferredoxins"/>
    <property type="match status" value="1"/>
</dbReference>
<dbReference type="PROSITE" id="PS51379">
    <property type="entry name" value="4FE4S_FER_2"/>
    <property type="match status" value="1"/>
</dbReference>
<keyword evidence="8" id="KW-1185">Reference proteome</keyword>
<evidence type="ECO:0000313" key="8">
    <source>
        <dbReference type="Proteomes" id="UP000244037"/>
    </source>
</evidence>
<dbReference type="Gene3D" id="3.30.70.20">
    <property type="match status" value="1"/>
</dbReference>
<dbReference type="PANTHER" id="PTHR43687:SF4">
    <property type="entry name" value="BLR5484 PROTEIN"/>
    <property type="match status" value="1"/>
</dbReference>
<dbReference type="InterPro" id="IPR017896">
    <property type="entry name" value="4Fe4S_Fe-S-bd"/>
</dbReference>
<organism evidence="7 8">
    <name type="scientific">Rhodovulum kholense</name>
    <dbReference type="NCBI Taxonomy" id="453584"/>
    <lineage>
        <taxon>Bacteria</taxon>
        <taxon>Pseudomonadati</taxon>
        <taxon>Pseudomonadota</taxon>
        <taxon>Alphaproteobacteria</taxon>
        <taxon>Rhodobacterales</taxon>
        <taxon>Paracoccaceae</taxon>
        <taxon>Rhodovulum</taxon>
    </lineage>
</organism>
<protein>
    <submittedName>
        <fullName evidence="7">4Fe-4S binding protein</fullName>
    </submittedName>
</protein>
<keyword evidence="4" id="KW-0411">Iron-sulfur</keyword>
<dbReference type="Proteomes" id="UP000244037">
    <property type="component" value="Unassembled WGS sequence"/>
</dbReference>